<dbReference type="EMBL" id="CP017828">
    <property type="protein sequence ID" value="APA15576.1"/>
    <property type="molecule type" value="Genomic_DNA"/>
</dbReference>
<dbReference type="KEGG" id="ssl:SS1G_13540"/>
<accession>A0A1D9QKX3</accession>
<reference evidence="3" key="1">
    <citation type="journal article" date="2017" name="Genome Biol. Evol.">
        <title>The complete genome sequence of the phytopathogenic fungus Sclerotinia sclerotiorum reveals insights into the genome architecture of broad host range pathogens.</title>
        <authorList>
            <person name="Derbyshire M."/>
            <person name="Denton-Giles M."/>
            <person name="Hegedus D."/>
            <person name="Seifbarghy S."/>
            <person name="Rollins J."/>
            <person name="van Kan J."/>
            <person name="Seidl M.F."/>
            <person name="Faino L."/>
            <person name="Mbengue M."/>
            <person name="Navaud O."/>
            <person name="Raffaele S."/>
            <person name="Hammond-Kosack K."/>
            <person name="Heard S."/>
            <person name="Oliver R."/>
        </authorList>
    </citation>
    <scope>NUCLEOTIDE SEQUENCE [LARGE SCALE GENOMIC DNA]</scope>
    <source>
        <strain evidence="3">ATCC 18683 / 1980 / Ss-1</strain>
    </source>
</reference>
<organism evidence="2 3">
    <name type="scientific">Sclerotinia sclerotiorum (strain ATCC 18683 / 1980 / Ss-1)</name>
    <name type="common">White mold</name>
    <name type="synonym">Whetzelinia sclerotiorum</name>
    <dbReference type="NCBI Taxonomy" id="665079"/>
    <lineage>
        <taxon>Eukaryota</taxon>
        <taxon>Fungi</taxon>
        <taxon>Dikarya</taxon>
        <taxon>Ascomycota</taxon>
        <taxon>Pezizomycotina</taxon>
        <taxon>Leotiomycetes</taxon>
        <taxon>Helotiales</taxon>
        <taxon>Sclerotiniaceae</taxon>
        <taxon>Sclerotinia</taxon>
    </lineage>
</organism>
<evidence type="ECO:0000313" key="2">
    <source>
        <dbReference type="EMBL" id="APA15576.1"/>
    </source>
</evidence>
<feature type="region of interest" description="Disordered" evidence="1">
    <location>
        <begin position="44"/>
        <end position="65"/>
    </location>
</feature>
<dbReference type="AlphaFoldDB" id="A0A1D9QKX3"/>
<protein>
    <submittedName>
        <fullName evidence="2">Uncharacterized protein</fullName>
    </submittedName>
</protein>
<sequence>MSTPMIDPIPQRSSWWKQHNAYYGIPAEGSSDFEFRPAPRIFRYPGPLTEDNLGDQTKSGKTRSFLDYGDPKPRIWSHENMPPDPSKSQWSFTPNTPTHIAQILQILELGDLAFAQAKNGQVMTPPRCGRDHTFPEILAATALAKMQESGFKELPSQEDVFELYHNWNMYVDRAGLSNAEIPWGFRDAFDAEGKRKISWMAYNDNILPYLALLTNEQNVAYEASPVTTLLELEVQKDMEKMLKAQELVVNATSFMKSFSELFPKRGY</sequence>
<evidence type="ECO:0000256" key="1">
    <source>
        <dbReference type="SAM" id="MobiDB-lite"/>
    </source>
</evidence>
<proteinExistence type="predicted"/>
<name>A0A1D9QKX3_SCLS1</name>
<dbReference type="OrthoDB" id="2161780at2759"/>
<dbReference type="RefSeq" id="XP_001585656.1">
    <property type="nucleotide sequence ID" value="XM_001585606.1"/>
</dbReference>
<dbReference type="VEuPathDB" id="FungiDB:sscle_15g103460"/>
<gene>
    <name evidence="2" type="ORF">sscle_15g103460</name>
</gene>
<evidence type="ECO:0000313" key="3">
    <source>
        <dbReference type="Proteomes" id="UP000177798"/>
    </source>
</evidence>
<dbReference type="Proteomes" id="UP000177798">
    <property type="component" value="Chromosome 15"/>
</dbReference>